<dbReference type="CDD" id="cd00086">
    <property type="entry name" value="homeodomain"/>
    <property type="match status" value="1"/>
</dbReference>
<dbReference type="GO" id="GO:0000981">
    <property type="term" value="F:DNA-binding transcription factor activity, RNA polymerase II-specific"/>
    <property type="evidence" value="ECO:0007669"/>
    <property type="project" value="InterPro"/>
</dbReference>
<dbReference type="PRINTS" id="PR00024">
    <property type="entry name" value="HOMEOBOX"/>
</dbReference>
<proteinExistence type="predicted"/>
<dbReference type="Pfam" id="PF00046">
    <property type="entry name" value="Homeodomain"/>
    <property type="match status" value="1"/>
</dbReference>
<name>A0A813V7G0_ADIRI</name>
<evidence type="ECO:0000256" key="1">
    <source>
        <dbReference type="ARBA" id="ARBA00004123"/>
    </source>
</evidence>
<dbReference type="GO" id="GO:0005634">
    <property type="term" value="C:nucleus"/>
    <property type="evidence" value="ECO:0007669"/>
    <property type="project" value="UniProtKB-SubCell"/>
</dbReference>
<dbReference type="InterPro" id="IPR017970">
    <property type="entry name" value="Homeobox_CS"/>
</dbReference>
<dbReference type="InterPro" id="IPR009057">
    <property type="entry name" value="Homeodomain-like_sf"/>
</dbReference>
<accession>A0A813V7G0</accession>
<reference evidence="9" key="1">
    <citation type="submission" date="2021-02" db="EMBL/GenBank/DDBJ databases">
        <authorList>
            <person name="Nowell W R."/>
        </authorList>
    </citation>
    <scope>NUCLEOTIDE SEQUENCE</scope>
</reference>
<comment type="subcellular location">
    <subcellularLocation>
        <location evidence="1 6 7">Nucleus</location>
    </subcellularLocation>
</comment>
<dbReference type="PANTHER" id="PTHR45659:SF4">
    <property type="entry name" value="HOMEOBOX PROTEIN ABDOMINAL-A"/>
    <property type="match status" value="1"/>
</dbReference>
<evidence type="ECO:0000256" key="6">
    <source>
        <dbReference type="PROSITE-ProRule" id="PRU00108"/>
    </source>
</evidence>
<organism evidence="9 10">
    <name type="scientific">Adineta ricciae</name>
    <name type="common">Rotifer</name>
    <dbReference type="NCBI Taxonomy" id="249248"/>
    <lineage>
        <taxon>Eukaryota</taxon>
        <taxon>Metazoa</taxon>
        <taxon>Spiralia</taxon>
        <taxon>Gnathifera</taxon>
        <taxon>Rotifera</taxon>
        <taxon>Eurotatoria</taxon>
        <taxon>Bdelloidea</taxon>
        <taxon>Adinetida</taxon>
        <taxon>Adinetidae</taxon>
        <taxon>Adineta</taxon>
    </lineage>
</organism>
<gene>
    <name evidence="9" type="ORF">EDS130_LOCUS6840</name>
</gene>
<protein>
    <recommendedName>
        <fullName evidence="8">Homeobox domain-containing protein</fullName>
    </recommendedName>
</protein>
<evidence type="ECO:0000313" key="10">
    <source>
        <dbReference type="Proteomes" id="UP000663852"/>
    </source>
</evidence>
<comment type="caution">
    <text evidence="9">The sequence shown here is derived from an EMBL/GenBank/DDBJ whole genome shotgun (WGS) entry which is preliminary data.</text>
</comment>
<dbReference type="InterPro" id="IPR020479">
    <property type="entry name" value="HD_metazoa"/>
</dbReference>
<dbReference type="SUPFAM" id="SSF46689">
    <property type="entry name" value="Homeodomain-like"/>
    <property type="match status" value="1"/>
</dbReference>
<keyword evidence="3 6" id="KW-0238">DNA-binding</keyword>
<dbReference type="Proteomes" id="UP000663852">
    <property type="component" value="Unassembled WGS sequence"/>
</dbReference>
<feature type="domain" description="Homeobox" evidence="8">
    <location>
        <begin position="110"/>
        <end position="170"/>
    </location>
</feature>
<evidence type="ECO:0000259" key="8">
    <source>
        <dbReference type="PROSITE" id="PS50071"/>
    </source>
</evidence>
<dbReference type="InterPro" id="IPR050296">
    <property type="entry name" value="Antp_homeobox"/>
</dbReference>
<dbReference type="EMBL" id="CAJNOJ010000020">
    <property type="protein sequence ID" value="CAF0841095.1"/>
    <property type="molecule type" value="Genomic_DNA"/>
</dbReference>
<dbReference type="PANTHER" id="PTHR45659">
    <property type="entry name" value="HOMEOBOX PROTEIN HOX"/>
    <property type="match status" value="1"/>
</dbReference>
<sequence>MNPYFNLPSTNLSNDQQYETDYSRGTYRFATKDPSYSNLHMMQAGLSTSHPQSSIQFDQHQPANNDYLFPTSSPNLYSVNQMIPTSTFSMSVTNPMLYYSHPLMRPEFSFEHKRTRQTYTRHQTLELEKEFLCSKYLTRRKRIEIAHSLTLTERQIKIWFQNRRMKWKKDNNFKSLNDPHVKLEANATSYSNNNASWATIANSTPNIKKK</sequence>
<keyword evidence="2" id="KW-0217">Developmental protein</keyword>
<dbReference type="AlphaFoldDB" id="A0A813V7G0"/>
<evidence type="ECO:0000313" key="9">
    <source>
        <dbReference type="EMBL" id="CAF0841095.1"/>
    </source>
</evidence>
<dbReference type="GO" id="GO:0009952">
    <property type="term" value="P:anterior/posterior pattern specification"/>
    <property type="evidence" value="ECO:0007669"/>
    <property type="project" value="TreeGrafter"/>
</dbReference>
<dbReference type="Gene3D" id="1.10.10.60">
    <property type="entry name" value="Homeodomain-like"/>
    <property type="match status" value="1"/>
</dbReference>
<evidence type="ECO:0000256" key="4">
    <source>
        <dbReference type="ARBA" id="ARBA00023155"/>
    </source>
</evidence>
<dbReference type="GO" id="GO:0000978">
    <property type="term" value="F:RNA polymerase II cis-regulatory region sequence-specific DNA binding"/>
    <property type="evidence" value="ECO:0007669"/>
    <property type="project" value="TreeGrafter"/>
</dbReference>
<feature type="DNA-binding region" description="Homeobox" evidence="6">
    <location>
        <begin position="112"/>
        <end position="171"/>
    </location>
</feature>
<dbReference type="PROSITE" id="PS00027">
    <property type="entry name" value="HOMEOBOX_1"/>
    <property type="match status" value="1"/>
</dbReference>
<keyword evidence="4 6" id="KW-0371">Homeobox</keyword>
<dbReference type="PROSITE" id="PS50071">
    <property type="entry name" value="HOMEOBOX_2"/>
    <property type="match status" value="1"/>
</dbReference>
<dbReference type="OrthoDB" id="6159439at2759"/>
<evidence type="ECO:0000256" key="3">
    <source>
        <dbReference type="ARBA" id="ARBA00023125"/>
    </source>
</evidence>
<dbReference type="SMART" id="SM00389">
    <property type="entry name" value="HOX"/>
    <property type="match status" value="1"/>
</dbReference>
<dbReference type="InterPro" id="IPR001356">
    <property type="entry name" value="HD"/>
</dbReference>
<evidence type="ECO:0000256" key="7">
    <source>
        <dbReference type="RuleBase" id="RU000682"/>
    </source>
</evidence>
<evidence type="ECO:0000256" key="2">
    <source>
        <dbReference type="ARBA" id="ARBA00022473"/>
    </source>
</evidence>
<keyword evidence="5 6" id="KW-0539">Nucleus</keyword>
<evidence type="ECO:0000256" key="5">
    <source>
        <dbReference type="ARBA" id="ARBA00023242"/>
    </source>
</evidence>